<organism evidence="4 5">
    <name type="scientific">Agrilactobacillus yilanensis</name>
    <dbReference type="NCBI Taxonomy" id="2485997"/>
    <lineage>
        <taxon>Bacteria</taxon>
        <taxon>Bacillati</taxon>
        <taxon>Bacillota</taxon>
        <taxon>Bacilli</taxon>
        <taxon>Lactobacillales</taxon>
        <taxon>Lactobacillaceae</taxon>
        <taxon>Agrilactobacillus</taxon>
    </lineage>
</organism>
<dbReference type="Pfam" id="PF00583">
    <property type="entry name" value="Acetyltransf_1"/>
    <property type="match status" value="1"/>
</dbReference>
<evidence type="ECO:0000313" key="5">
    <source>
        <dbReference type="Proteomes" id="UP001597267"/>
    </source>
</evidence>
<dbReference type="PROSITE" id="PS51186">
    <property type="entry name" value="GNAT"/>
    <property type="match status" value="1"/>
</dbReference>
<evidence type="ECO:0000259" key="3">
    <source>
        <dbReference type="PROSITE" id="PS51186"/>
    </source>
</evidence>
<keyword evidence="5" id="KW-1185">Reference proteome</keyword>
<dbReference type="GO" id="GO:0016746">
    <property type="term" value="F:acyltransferase activity"/>
    <property type="evidence" value="ECO:0007669"/>
    <property type="project" value="UniProtKB-KW"/>
</dbReference>
<dbReference type="InterPro" id="IPR016181">
    <property type="entry name" value="Acyl_CoA_acyltransferase"/>
</dbReference>
<dbReference type="PANTHER" id="PTHR43420">
    <property type="entry name" value="ACETYLTRANSFERASE"/>
    <property type="match status" value="1"/>
</dbReference>
<sequence length="189" mass="21286">MIRFAKPEDGSAVMPILNQIFEEMEIEQLQDVPQADLFQTLETLFLTEDYRYSYRRTLLQTDTNGVIQGLAVSYPETDEAKIDAPLRPYLSQLGLTADQALFPDKESYPGEWYLDALAVAPKYQGQGIGSQLLAALKTQVPNGYDYLSLNVDFANPGAKRLYERSGFEVSGTLMIGSHQYEHMRYALNA</sequence>
<gene>
    <name evidence="4" type="ORF">ACFQ5M_10610</name>
</gene>
<evidence type="ECO:0000256" key="1">
    <source>
        <dbReference type="ARBA" id="ARBA00022679"/>
    </source>
</evidence>
<dbReference type="EC" id="2.3.1.-" evidence="4"/>
<dbReference type="PANTHER" id="PTHR43420:SF52">
    <property type="entry name" value="N-ACETYLTRANSFERASE YODP"/>
    <property type="match status" value="1"/>
</dbReference>
<evidence type="ECO:0000256" key="2">
    <source>
        <dbReference type="ARBA" id="ARBA00023315"/>
    </source>
</evidence>
<dbReference type="CDD" id="cd04301">
    <property type="entry name" value="NAT_SF"/>
    <property type="match status" value="1"/>
</dbReference>
<dbReference type="Gene3D" id="3.40.630.30">
    <property type="match status" value="1"/>
</dbReference>
<name>A0ABW4J851_9LACO</name>
<dbReference type="SUPFAM" id="SSF55729">
    <property type="entry name" value="Acyl-CoA N-acyltransferases (Nat)"/>
    <property type="match status" value="1"/>
</dbReference>
<proteinExistence type="predicted"/>
<dbReference type="Proteomes" id="UP001597267">
    <property type="component" value="Unassembled WGS sequence"/>
</dbReference>
<keyword evidence="1 4" id="KW-0808">Transferase</keyword>
<dbReference type="RefSeq" id="WP_125711938.1">
    <property type="nucleotide sequence ID" value="NZ_JBHTOP010000026.1"/>
</dbReference>
<evidence type="ECO:0000313" key="4">
    <source>
        <dbReference type="EMBL" id="MFD1672552.1"/>
    </source>
</evidence>
<feature type="domain" description="N-acetyltransferase" evidence="3">
    <location>
        <begin position="1"/>
        <end position="189"/>
    </location>
</feature>
<protein>
    <submittedName>
        <fullName evidence="4">GNAT family N-acetyltransferase</fullName>
        <ecNumber evidence="4">2.3.1.-</ecNumber>
    </submittedName>
</protein>
<dbReference type="InterPro" id="IPR000182">
    <property type="entry name" value="GNAT_dom"/>
</dbReference>
<dbReference type="InterPro" id="IPR050680">
    <property type="entry name" value="YpeA/RimI_acetyltransf"/>
</dbReference>
<dbReference type="EMBL" id="JBHTOP010000026">
    <property type="protein sequence ID" value="MFD1672552.1"/>
    <property type="molecule type" value="Genomic_DNA"/>
</dbReference>
<accession>A0ABW4J851</accession>
<comment type="caution">
    <text evidence="4">The sequence shown here is derived from an EMBL/GenBank/DDBJ whole genome shotgun (WGS) entry which is preliminary data.</text>
</comment>
<reference evidence="5" key="1">
    <citation type="journal article" date="2019" name="Int. J. Syst. Evol. Microbiol.">
        <title>The Global Catalogue of Microorganisms (GCM) 10K type strain sequencing project: providing services to taxonomists for standard genome sequencing and annotation.</title>
        <authorList>
            <consortium name="The Broad Institute Genomics Platform"/>
            <consortium name="The Broad Institute Genome Sequencing Center for Infectious Disease"/>
            <person name="Wu L."/>
            <person name="Ma J."/>
        </authorList>
    </citation>
    <scope>NUCLEOTIDE SEQUENCE [LARGE SCALE GENOMIC DNA]</scope>
    <source>
        <strain evidence="5">CCM 8896</strain>
    </source>
</reference>
<keyword evidence="2 4" id="KW-0012">Acyltransferase</keyword>